<dbReference type="Proteomes" id="UP000008810">
    <property type="component" value="Chromosome 5"/>
</dbReference>
<dbReference type="InParanoid" id="A0A2K2CGQ1"/>
<evidence type="ECO:0000313" key="4">
    <source>
        <dbReference type="Proteomes" id="UP000008810"/>
    </source>
</evidence>
<reference evidence="3" key="3">
    <citation type="submission" date="2018-08" db="UniProtKB">
        <authorList>
            <consortium name="EnsemblPlants"/>
        </authorList>
    </citation>
    <scope>IDENTIFICATION</scope>
    <source>
        <strain evidence="3">cv. Bd21</strain>
    </source>
</reference>
<gene>
    <name evidence="2" type="ORF">BRADI_5g12187v3</name>
</gene>
<reference evidence="2 3" key="1">
    <citation type="journal article" date="2010" name="Nature">
        <title>Genome sequencing and analysis of the model grass Brachypodium distachyon.</title>
        <authorList>
            <consortium name="International Brachypodium Initiative"/>
        </authorList>
    </citation>
    <scope>NUCLEOTIDE SEQUENCE [LARGE SCALE GENOMIC DNA]</scope>
    <source>
        <strain evidence="2 3">Bd21</strain>
    </source>
</reference>
<feature type="region of interest" description="Disordered" evidence="1">
    <location>
        <begin position="91"/>
        <end position="155"/>
    </location>
</feature>
<accession>A0A2K2CGQ1</accession>
<organism evidence="2">
    <name type="scientific">Brachypodium distachyon</name>
    <name type="common">Purple false brome</name>
    <name type="synonym">Trachynia distachya</name>
    <dbReference type="NCBI Taxonomy" id="15368"/>
    <lineage>
        <taxon>Eukaryota</taxon>
        <taxon>Viridiplantae</taxon>
        <taxon>Streptophyta</taxon>
        <taxon>Embryophyta</taxon>
        <taxon>Tracheophyta</taxon>
        <taxon>Spermatophyta</taxon>
        <taxon>Magnoliopsida</taxon>
        <taxon>Liliopsida</taxon>
        <taxon>Poales</taxon>
        <taxon>Poaceae</taxon>
        <taxon>BOP clade</taxon>
        <taxon>Pooideae</taxon>
        <taxon>Stipodae</taxon>
        <taxon>Brachypodieae</taxon>
        <taxon>Brachypodium</taxon>
    </lineage>
</organism>
<keyword evidence="4" id="KW-1185">Reference proteome</keyword>
<name>A0A2K2CGQ1_BRADI</name>
<evidence type="ECO:0000313" key="3">
    <source>
        <dbReference type="EnsemblPlants" id="PNT61214"/>
    </source>
</evidence>
<sequence>MASMFAGELVEAYVLKNACREKMKTAQADAVGDGAEAKKAGSGNGAAEAEQKEPDTSKGKGRGFFGLLKKLVCGRRLRTRGSVARSDRRLHRLVRAGGSPRDLDGDGMNLRPEWRRPRARQQGPRRREPSVALRTGSGARRPVAERDVWAAHRRT</sequence>
<reference evidence="2" key="2">
    <citation type="submission" date="2017-06" db="EMBL/GenBank/DDBJ databases">
        <title>WGS assembly of Brachypodium distachyon.</title>
        <authorList>
            <consortium name="The International Brachypodium Initiative"/>
            <person name="Lucas S."/>
            <person name="Harmon-Smith M."/>
            <person name="Lail K."/>
            <person name="Tice H."/>
            <person name="Grimwood J."/>
            <person name="Bruce D."/>
            <person name="Barry K."/>
            <person name="Shu S."/>
            <person name="Lindquist E."/>
            <person name="Wang M."/>
            <person name="Pitluck S."/>
            <person name="Vogel J.P."/>
            <person name="Garvin D.F."/>
            <person name="Mockler T.C."/>
            <person name="Schmutz J."/>
            <person name="Rokhsar D."/>
            <person name="Bevan M.W."/>
        </authorList>
    </citation>
    <scope>NUCLEOTIDE SEQUENCE</scope>
    <source>
        <strain evidence="2">Bd21</strain>
    </source>
</reference>
<dbReference type="Gramene" id="PNT61214">
    <property type="protein sequence ID" value="PNT61214"/>
    <property type="gene ID" value="BRADI_5g12187v3"/>
</dbReference>
<feature type="compositionally biased region" description="Basic and acidic residues" evidence="1">
    <location>
        <begin position="142"/>
        <end position="155"/>
    </location>
</feature>
<dbReference type="PANTHER" id="PTHR34950">
    <property type="entry name" value="OS04G0457400 PROTEIN"/>
    <property type="match status" value="1"/>
</dbReference>
<dbReference type="ExpressionAtlas" id="A0A2K2CGQ1">
    <property type="expression patterns" value="differential"/>
</dbReference>
<feature type="compositionally biased region" description="Basic and acidic residues" evidence="1">
    <location>
        <begin position="49"/>
        <end position="58"/>
    </location>
</feature>
<feature type="region of interest" description="Disordered" evidence="1">
    <location>
        <begin position="26"/>
        <end position="63"/>
    </location>
</feature>
<protein>
    <submittedName>
        <fullName evidence="2 3">Uncharacterized protein</fullName>
    </submittedName>
</protein>
<dbReference type="AlphaFoldDB" id="A0A2K2CGQ1"/>
<proteinExistence type="predicted"/>
<evidence type="ECO:0000313" key="2">
    <source>
        <dbReference type="EMBL" id="PNT61214.1"/>
    </source>
</evidence>
<dbReference type="PANTHER" id="PTHR34950:SF1">
    <property type="entry name" value="OS04G0457400 PROTEIN"/>
    <property type="match status" value="1"/>
</dbReference>
<dbReference type="EnsemblPlants" id="PNT61214">
    <property type="protein sequence ID" value="PNT61214"/>
    <property type="gene ID" value="BRADI_5g12187v3"/>
</dbReference>
<evidence type="ECO:0000256" key="1">
    <source>
        <dbReference type="SAM" id="MobiDB-lite"/>
    </source>
</evidence>
<dbReference type="EMBL" id="CM000884">
    <property type="protein sequence ID" value="PNT61214.1"/>
    <property type="molecule type" value="Genomic_DNA"/>
</dbReference>